<keyword evidence="5" id="KW-0175">Coiled coil</keyword>
<feature type="coiled-coil region" evidence="5">
    <location>
        <begin position="366"/>
        <end position="393"/>
    </location>
</feature>
<dbReference type="STRING" id="4432.A0A1U8Q2J4"/>
<evidence type="ECO:0000313" key="8">
    <source>
        <dbReference type="RefSeq" id="XP_010248192.1"/>
    </source>
</evidence>
<evidence type="ECO:0000256" key="2">
    <source>
        <dbReference type="ARBA" id="ARBA00022692"/>
    </source>
</evidence>
<evidence type="ECO:0000256" key="4">
    <source>
        <dbReference type="ARBA" id="ARBA00023136"/>
    </source>
</evidence>
<dbReference type="KEGG" id="nnu:104591096"/>
<dbReference type="eggNOG" id="ENOG502R5YD">
    <property type="taxonomic scope" value="Eukaryota"/>
</dbReference>
<keyword evidence="3" id="KW-1133">Transmembrane helix</keyword>
<evidence type="ECO:0000256" key="5">
    <source>
        <dbReference type="SAM" id="Coils"/>
    </source>
</evidence>
<gene>
    <name evidence="8 9" type="primary">LOC104591096</name>
</gene>
<reference evidence="8 9" key="1">
    <citation type="submission" date="2025-04" db="UniProtKB">
        <authorList>
            <consortium name="RefSeq"/>
        </authorList>
    </citation>
    <scope>IDENTIFICATION</scope>
</reference>
<dbReference type="Pfam" id="PF04576">
    <property type="entry name" value="Zein-binding"/>
    <property type="match status" value="1"/>
</dbReference>
<name>A0A1U8Q2J4_NELNU</name>
<dbReference type="GO" id="GO:0080115">
    <property type="term" value="F:myosin XI tail binding"/>
    <property type="evidence" value="ECO:0007669"/>
    <property type="project" value="UniProtKB-ARBA"/>
</dbReference>
<feature type="coiled-coil region" evidence="5">
    <location>
        <begin position="55"/>
        <end position="114"/>
    </location>
</feature>
<dbReference type="PANTHER" id="PTHR31422">
    <property type="entry name" value="BNAANNG28530D PROTEIN"/>
    <property type="match status" value="1"/>
</dbReference>
<dbReference type="RefSeq" id="XP_010248192.1">
    <property type="nucleotide sequence ID" value="XM_010249890.1"/>
</dbReference>
<feature type="domain" description="GTD-binding" evidence="6">
    <location>
        <begin position="60"/>
        <end position="158"/>
    </location>
</feature>
<dbReference type="Proteomes" id="UP000189703">
    <property type="component" value="Unplaced"/>
</dbReference>
<dbReference type="OrthoDB" id="1060521at2759"/>
<accession>A0A1U8Q2J4</accession>
<evidence type="ECO:0000313" key="9">
    <source>
        <dbReference type="RefSeq" id="XP_019052236.1"/>
    </source>
</evidence>
<keyword evidence="2" id="KW-0812">Transmembrane</keyword>
<dbReference type="GeneID" id="104591096"/>
<keyword evidence="7" id="KW-1185">Reference proteome</keyword>
<keyword evidence="4" id="KW-0472">Membrane</keyword>
<sequence>MDSKVISPSTDLLQCCKCSCRCTLIHSSWHHLVKRKSEEPEASSQNAPTDFSIFRIELENECMALREALSSQQQTIQDLYSELEAERNAAASAAKEVMSMILKLQREKAEAQMEARQFKRFAEEKMAHDQQKLLTLEDLFYKSEQATQFLIYLVQAYRHMMLSYGLSEAEIEGEKGRYPIHLNSRVENLETQFKFSSYGFGETLGARELQNLEDRICELERNLSCNQMDGEFNNKVVVGKSPKWLRHALKLSRETSSSSFGLVKGTGQDSSVEMMYPAYSFKKTQYFSQPDDYSNLRKIDNVPDLGDGMSDRLYTIDSVHPIDSIHHEASYNDDPEPRATIGACEDYCNTPRESFFNQANIGDPDIKKLYTRHQALEADIESMKQTINSMLMDKSQLILLGKIADQHMCKEIPPEGRMRVPVKRPSLIDSLPFMSVLKCVQWVVSIFWRKKAHRSKYTFGLSRNNLSLLLLLCKVLYMRQWRHLSRA</sequence>
<dbReference type="RefSeq" id="XP_019052236.1">
    <property type="nucleotide sequence ID" value="XM_019196691.1"/>
</dbReference>
<dbReference type="InterPro" id="IPR007656">
    <property type="entry name" value="GTD-bd"/>
</dbReference>
<dbReference type="PROSITE" id="PS51775">
    <property type="entry name" value="GTD_BINDING"/>
    <property type="match status" value="1"/>
</dbReference>
<evidence type="ECO:0000259" key="6">
    <source>
        <dbReference type="PROSITE" id="PS51775"/>
    </source>
</evidence>
<evidence type="ECO:0000256" key="1">
    <source>
        <dbReference type="ARBA" id="ARBA00004370"/>
    </source>
</evidence>
<evidence type="ECO:0000256" key="3">
    <source>
        <dbReference type="ARBA" id="ARBA00022989"/>
    </source>
</evidence>
<dbReference type="AlphaFoldDB" id="A0A1U8Q2J4"/>
<comment type="subcellular location">
    <subcellularLocation>
        <location evidence="1">Membrane</location>
    </subcellularLocation>
</comment>
<organism evidence="7 9">
    <name type="scientific">Nelumbo nucifera</name>
    <name type="common">Sacred lotus</name>
    <dbReference type="NCBI Taxonomy" id="4432"/>
    <lineage>
        <taxon>Eukaryota</taxon>
        <taxon>Viridiplantae</taxon>
        <taxon>Streptophyta</taxon>
        <taxon>Embryophyta</taxon>
        <taxon>Tracheophyta</taxon>
        <taxon>Spermatophyta</taxon>
        <taxon>Magnoliopsida</taxon>
        <taxon>Proteales</taxon>
        <taxon>Nelumbonaceae</taxon>
        <taxon>Nelumbo</taxon>
    </lineage>
</organism>
<evidence type="ECO:0000313" key="7">
    <source>
        <dbReference type="Proteomes" id="UP000189703"/>
    </source>
</evidence>
<dbReference type="PANTHER" id="PTHR31422:SF0">
    <property type="entry name" value="MYOSIN-BINDING PROTEIN 7"/>
    <property type="match status" value="1"/>
</dbReference>
<dbReference type="GO" id="GO:0016020">
    <property type="term" value="C:membrane"/>
    <property type="evidence" value="ECO:0007669"/>
    <property type="project" value="UniProtKB-SubCell"/>
</dbReference>
<protein>
    <submittedName>
        <fullName evidence="8 9">Myosin-binding protein 7-like</fullName>
    </submittedName>
</protein>
<proteinExistence type="predicted"/>